<evidence type="ECO:0000313" key="2">
    <source>
        <dbReference type="EMBL" id="CAE8631899.1"/>
    </source>
</evidence>
<dbReference type="AlphaFoldDB" id="A0A813H2L6"/>
<proteinExistence type="predicted"/>
<dbReference type="Proteomes" id="UP000654075">
    <property type="component" value="Unassembled WGS sequence"/>
</dbReference>
<organism evidence="2 3">
    <name type="scientific">Polarella glacialis</name>
    <name type="common">Dinoflagellate</name>
    <dbReference type="NCBI Taxonomy" id="89957"/>
    <lineage>
        <taxon>Eukaryota</taxon>
        <taxon>Sar</taxon>
        <taxon>Alveolata</taxon>
        <taxon>Dinophyceae</taxon>
        <taxon>Suessiales</taxon>
        <taxon>Suessiaceae</taxon>
        <taxon>Polarella</taxon>
    </lineage>
</organism>
<feature type="compositionally biased region" description="Low complexity" evidence="1">
    <location>
        <begin position="286"/>
        <end position="303"/>
    </location>
</feature>
<reference evidence="2" key="1">
    <citation type="submission" date="2021-02" db="EMBL/GenBank/DDBJ databases">
        <authorList>
            <person name="Dougan E. K."/>
            <person name="Rhodes N."/>
            <person name="Thang M."/>
            <person name="Chan C."/>
        </authorList>
    </citation>
    <scope>NUCLEOTIDE SEQUENCE</scope>
</reference>
<feature type="non-terminal residue" evidence="2">
    <location>
        <position position="1"/>
    </location>
</feature>
<sequence length="303" mass="34507">KEQNSQTDTFVAALTSASAHRLRRLLGNDWMLTHTAEALPGNSGSLGRPGSGKNLLKPTISNSVKHRPKCQELKSQPWFVTGARGASDRVCDRVPSIHLGDQFGALEEKIKQELQEERLQRISDAPIVPAGAVSVRSPSEQHGLTQQQILLRRHKGQIRMQDLKRRYEERLGRFQRQCEERGKVTSFERYEEVKAVREQHEEFLAAQREPEGKVEEEALKNIFATRLRVEWRLAEASTNKAAPPTNCVEAPPGGPAGRERLATTKKTKKNKKKNNKEEEEEEEEQQQQQQQEQQQQQTSNNEH</sequence>
<protein>
    <submittedName>
        <fullName evidence="2">Uncharacterized protein</fullName>
    </submittedName>
</protein>
<feature type="region of interest" description="Disordered" evidence="1">
    <location>
        <begin position="237"/>
        <end position="303"/>
    </location>
</feature>
<evidence type="ECO:0000256" key="1">
    <source>
        <dbReference type="SAM" id="MobiDB-lite"/>
    </source>
</evidence>
<gene>
    <name evidence="2" type="ORF">PGLA1383_LOCUS47900</name>
</gene>
<feature type="compositionally biased region" description="Basic residues" evidence="1">
    <location>
        <begin position="263"/>
        <end position="274"/>
    </location>
</feature>
<evidence type="ECO:0000313" key="3">
    <source>
        <dbReference type="Proteomes" id="UP000654075"/>
    </source>
</evidence>
<name>A0A813H2L6_POLGL</name>
<comment type="caution">
    <text evidence="2">The sequence shown here is derived from an EMBL/GenBank/DDBJ whole genome shotgun (WGS) entry which is preliminary data.</text>
</comment>
<dbReference type="EMBL" id="CAJNNV010030239">
    <property type="protein sequence ID" value="CAE8631899.1"/>
    <property type="molecule type" value="Genomic_DNA"/>
</dbReference>
<accession>A0A813H2L6</accession>
<keyword evidence="3" id="KW-1185">Reference proteome</keyword>